<feature type="region of interest" description="Disordered" evidence="1">
    <location>
        <begin position="50"/>
        <end position="69"/>
    </location>
</feature>
<reference evidence="3 4" key="1">
    <citation type="submission" date="2016-07" db="EMBL/GenBank/DDBJ databases">
        <title>Pervasive Adenine N6-methylation of Active Genes in Fungi.</title>
        <authorList>
            <consortium name="DOE Joint Genome Institute"/>
            <person name="Mondo S.J."/>
            <person name="Dannebaum R.O."/>
            <person name="Kuo R.C."/>
            <person name="Labutti K."/>
            <person name="Haridas S."/>
            <person name="Kuo A."/>
            <person name="Salamov A."/>
            <person name="Ahrendt S.R."/>
            <person name="Lipzen A."/>
            <person name="Sullivan W."/>
            <person name="Andreopoulos W.B."/>
            <person name="Clum A."/>
            <person name="Lindquist E."/>
            <person name="Daum C."/>
            <person name="Ramamoorthy G.K."/>
            <person name="Gryganskyi A."/>
            <person name="Culley D."/>
            <person name="Magnuson J.K."/>
            <person name="James T.Y."/>
            <person name="O'Malley M.A."/>
            <person name="Stajich J.E."/>
            <person name="Spatafora J.W."/>
            <person name="Visel A."/>
            <person name="Grigoriev I.V."/>
        </authorList>
    </citation>
    <scope>NUCLEOTIDE SEQUENCE [LARGE SCALE GENOMIC DNA]</scope>
    <source>
        <strain evidence="3 4">CBS 115471</strain>
    </source>
</reference>
<proteinExistence type="predicted"/>
<dbReference type="OrthoDB" id="3736272at2759"/>
<feature type="signal peptide" evidence="2">
    <location>
        <begin position="1"/>
        <end position="15"/>
    </location>
</feature>
<protein>
    <submittedName>
        <fullName evidence="3">Uncharacterized protein</fullName>
    </submittedName>
</protein>
<keyword evidence="2" id="KW-0732">Signal</keyword>
<dbReference type="EMBL" id="MCFA01000038">
    <property type="protein sequence ID" value="ORY13843.1"/>
    <property type="molecule type" value="Genomic_DNA"/>
</dbReference>
<dbReference type="AlphaFoldDB" id="A0A1Y1ZUA8"/>
<dbReference type="Proteomes" id="UP000193144">
    <property type="component" value="Unassembled WGS sequence"/>
</dbReference>
<comment type="caution">
    <text evidence="3">The sequence shown here is derived from an EMBL/GenBank/DDBJ whole genome shotgun (WGS) entry which is preliminary data.</text>
</comment>
<evidence type="ECO:0000256" key="2">
    <source>
        <dbReference type="SAM" id="SignalP"/>
    </source>
</evidence>
<organism evidence="3 4">
    <name type="scientific">Clohesyomyces aquaticus</name>
    <dbReference type="NCBI Taxonomy" id="1231657"/>
    <lineage>
        <taxon>Eukaryota</taxon>
        <taxon>Fungi</taxon>
        <taxon>Dikarya</taxon>
        <taxon>Ascomycota</taxon>
        <taxon>Pezizomycotina</taxon>
        <taxon>Dothideomycetes</taxon>
        <taxon>Pleosporomycetidae</taxon>
        <taxon>Pleosporales</taxon>
        <taxon>Lindgomycetaceae</taxon>
        <taxon>Clohesyomyces</taxon>
    </lineage>
</organism>
<feature type="compositionally biased region" description="Low complexity" evidence="1">
    <location>
        <begin position="96"/>
        <end position="128"/>
    </location>
</feature>
<name>A0A1Y1ZUA8_9PLEO</name>
<accession>A0A1Y1ZUA8</accession>
<evidence type="ECO:0000256" key="1">
    <source>
        <dbReference type="SAM" id="MobiDB-lite"/>
    </source>
</evidence>
<sequence>MRSLIAMMFLATALAAVSSSSSTKSNLTSLSSSKAIPEFPSAIFPPISSTTVSPSSKMDSGSTTTSSKSNMAFSSASFLSPSSAISLPALPTKLASNPAKSSSSTSTSSKSSTTSSPLTSKSSSASTPQPTIPSKSSNVAENPFLILVKISSSPIDLSKTIFSQGSTTVSSTTISISSTSESTKLPQPTLNDTIPSTACTCDIQTPPGLYCGYCSQILSCDQKNNNCWTGSFSCNSQGGCMNYGRLEFCEKESSTLNKLNCPYIPIP</sequence>
<evidence type="ECO:0000313" key="3">
    <source>
        <dbReference type="EMBL" id="ORY13843.1"/>
    </source>
</evidence>
<feature type="chain" id="PRO_5012169208" evidence="2">
    <location>
        <begin position="16"/>
        <end position="267"/>
    </location>
</feature>
<gene>
    <name evidence="3" type="ORF">BCR34DRAFT_252694</name>
</gene>
<keyword evidence="4" id="KW-1185">Reference proteome</keyword>
<evidence type="ECO:0000313" key="4">
    <source>
        <dbReference type="Proteomes" id="UP000193144"/>
    </source>
</evidence>
<feature type="region of interest" description="Disordered" evidence="1">
    <location>
        <begin position="96"/>
        <end position="136"/>
    </location>
</feature>